<dbReference type="PANTHER" id="PTHR34580">
    <property type="match status" value="1"/>
</dbReference>
<protein>
    <submittedName>
        <fullName evidence="3">WYL domain-containing protein</fullName>
    </submittedName>
</protein>
<evidence type="ECO:0000259" key="1">
    <source>
        <dbReference type="Pfam" id="PF13280"/>
    </source>
</evidence>
<evidence type="ECO:0000259" key="2">
    <source>
        <dbReference type="Pfam" id="PF25583"/>
    </source>
</evidence>
<gene>
    <name evidence="3" type="ORF">C3L50_12195</name>
</gene>
<dbReference type="InterPro" id="IPR051534">
    <property type="entry name" value="CBASS_pafABC_assoc_protein"/>
</dbReference>
<sequence>MSITKNAIIRYRALDRCFSNFGRKFSNEDLLKACNDALYDYNFTNEGIKRRQLFEDIKFMESPQGWEIPLQRNKEGRKVFYRYETKDFSINNQPINDFEVEKLKSALLVLSRFKGMPQFEWVNELILKLQQAFHLDSSKKEIISFDANEYLKNIHLIGDLFNAIIYQKVLELEYQKFDNEQSKTFEFHPYYLKQYNNRWFIIGRFPKYENLTHFALDRIVQFKEIDTKFIGTTINFNEYFEDVIGISKPKNSTIEKVVLLATPTLKPYITTKPIHGSQKRISENENGYLFSIDVFINFELENLLLSYGETLKIVEPKSLQETIKNRLLKNLENYL</sequence>
<dbReference type="InterPro" id="IPR057727">
    <property type="entry name" value="WCX_dom"/>
</dbReference>
<proteinExistence type="predicted"/>
<accession>A0A2S5A8J7</accession>
<evidence type="ECO:0000313" key="4">
    <source>
        <dbReference type="Proteomes" id="UP000237310"/>
    </source>
</evidence>
<dbReference type="PANTHER" id="PTHR34580:SF9">
    <property type="entry name" value="SLL5097 PROTEIN"/>
    <property type="match status" value="1"/>
</dbReference>
<dbReference type="Proteomes" id="UP000237310">
    <property type="component" value="Unassembled WGS sequence"/>
</dbReference>
<evidence type="ECO:0000313" key="3">
    <source>
        <dbReference type="EMBL" id="POY38920.1"/>
    </source>
</evidence>
<dbReference type="Pfam" id="PF25583">
    <property type="entry name" value="WCX"/>
    <property type="match status" value="1"/>
</dbReference>
<reference evidence="3 4" key="1">
    <citation type="submission" date="2018-01" db="EMBL/GenBank/DDBJ databases">
        <authorList>
            <person name="Gaut B.S."/>
            <person name="Morton B.R."/>
            <person name="Clegg M.T."/>
            <person name="Duvall M.R."/>
        </authorList>
    </citation>
    <scope>NUCLEOTIDE SEQUENCE [LARGE SCALE GENOMIC DNA]</scope>
    <source>
        <strain evidence="3 4">HR-AY</strain>
    </source>
</reference>
<name>A0A2S5A8J7_9FLAO</name>
<dbReference type="PROSITE" id="PS52050">
    <property type="entry name" value="WYL"/>
    <property type="match status" value="1"/>
</dbReference>
<dbReference type="EMBL" id="PQVG01000006">
    <property type="protein sequence ID" value="POY38920.1"/>
    <property type="molecule type" value="Genomic_DNA"/>
</dbReference>
<dbReference type="OrthoDB" id="43316at2"/>
<dbReference type="RefSeq" id="WP_103806493.1">
    <property type="nucleotide sequence ID" value="NZ_PQVG01000006.1"/>
</dbReference>
<dbReference type="InterPro" id="IPR026881">
    <property type="entry name" value="WYL_dom"/>
</dbReference>
<feature type="domain" description="WYL" evidence="1">
    <location>
        <begin position="158"/>
        <end position="222"/>
    </location>
</feature>
<feature type="domain" description="WCX" evidence="2">
    <location>
        <begin position="255"/>
        <end position="327"/>
    </location>
</feature>
<keyword evidence="4" id="KW-1185">Reference proteome</keyword>
<dbReference type="Pfam" id="PF13280">
    <property type="entry name" value="WYL"/>
    <property type="match status" value="1"/>
</dbReference>
<comment type="caution">
    <text evidence="3">The sequence shown here is derived from an EMBL/GenBank/DDBJ whole genome shotgun (WGS) entry which is preliminary data.</text>
</comment>
<organism evidence="3 4">
    <name type="scientific">Flavobacterium alvei</name>
    <dbReference type="NCBI Taxonomy" id="2080416"/>
    <lineage>
        <taxon>Bacteria</taxon>
        <taxon>Pseudomonadati</taxon>
        <taxon>Bacteroidota</taxon>
        <taxon>Flavobacteriia</taxon>
        <taxon>Flavobacteriales</taxon>
        <taxon>Flavobacteriaceae</taxon>
        <taxon>Flavobacterium</taxon>
    </lineage>
</organism>
<dbReference type="AlphaFoldDB" id="A0A2S5A8J7"/>